<evidence type="ECO:0000313" key="4">
    <source>
        <dbReference type="Proteomes" id="UP000636891"/>
    </source>
</evidence>
<feature type="domain" description="DUF4922" evidence="1">
    <location>
        <begin position="12"/>
        <end position="156"/>
    </location>
</feature>
<reference evidence="3 4" key="1">
    <citation type="submission" date="2020-08" db="EMBL/GenBank/DDBJ databases">
        <title>Genome public.</title>
        <authorList>
            <person name="Liu C."/>
            <person name="Sun Q."/>
        </authorList>
    </citation>
    <scope>NUCLEOTIDE SEQUENCE [LARGE SCALE GENOMIC DNA]</scope>
    <source>
        <strain evidence="3 4">New-7</strain>
    </source>
</reference>
<dbReference type="EMBL" id="JACOOK010000005">
    <property type="protein sequence ID" value="MBC5617330.1"/>
    <property type="molecule type" value="Genomic_DNA"/>
</dbReference>
<protein>
    <submittedName>
        <fullName evidence="3">DUF4922 domain-containing protein</fullName>
    </submittedName>
</protein>
<dbReference type="Pfam" id="PF26216">
    <property type="entry name" value="GDPGP1_C"/>
    <property type="match status" value="1"/>
</dbReference>
<dbReference type="Proteomes" id="UP000636891">
    <property type="component" value="Unassembled WGS sequence"/>
</dbReference>
<evidence type="ECO:0000313" key="3">
    <source>
        <dbReference type="EMBL" id="MBC5617330.1"/>
    </source>
</evidence>
<dbReference type="Pfam" id="PF16269">
    <property type="entry name" value="DUF4922"/>
    <property type="match status" value="1"/>
</dbReference>
<keyword evidence="4" id="KW-1185">Reference proteome</keyword>
<dbReference type="RefSeq" id="WP_118457208.1">
    <property type="nucleotide sequence ID" value="NZ_JACOOK010000005.1"/>
</dbReference>
<comment type="caution">
    <text evidence="3">The sequence shown here is derived from an EMBL/GenBank/DDBJ whole genome shotgun (WGS) entry which is preliminary data.</text>
</comment>
<dbReference type="SUPFAM" id="SSF54197">
    <property type="entry name" value="HIT-like"/>
    <property type="match status" value="1"/>
</dbReference>
<gene>
    <name evidence="3" type="ORF">H8S08_09935</name>
</gene>
<dbReference type="InterPro" id="IPR036265">
    <property type="entry name" value="HIT-like_sf"/>
</dbReference>
<dbReference type="InterPro" id="IPR046320">
    <property type="entry name" value="DUF4922"/>
</dbReference>
<name>A0ABR7CNW3_9BACT</name>
<sequence>MNCPGADELNAFFESQLAEWEFARRNFEALRRIETKTFDLDGFLIRVQFNPARIVSSAAKVDAASVVARKCFLCSENQPPEQRGLPWGDGYRVLVNPYPIFARHFTIPAAEHVPQSIADRYGDMLALARCFDREVVFYNGPRCGASAPDHAHFQAVGKGAMPLEAEVGRFATEKVLEASGAAAYAIRDYLRGGFVIRSADASAAAACFGKLYEALEVLPADAEPMMNVLTWYDSDGWTSCVFPRTKHRPACFYGEGATDLLVSPASVDLAGVMIVPRKDDFVKITAENIRAIFNEVCIDDSALQRIVGKLNIG</sequence>
<evidence type="ECO:0000259" key="2">
    <source>
        <dbReference type="Pfam" id="PF26216"/>
    </source>
</evidence>
<organism evidence="3 4">
    <name type="scientific">Alistipes hominis</name>
    <dbReference type="NCBI Taxonomy" id="2763015"/>
    <lineage>
        <taxon>Bacteria</taxon>
        <taxon>Pseudomonadati</taxon>
        <taxon>Bacteroidota</taxon>
        <taxon>Bacteroidia</taxon>
        <taxon>Bacteroidales</taxon>
        <taxon>Rikenellaceae</taxon>
        <taxon>Alistipes</taxon>
    </lineage>
</organism>
<feature type="domain" description="GDPGP1-like C-terminal" evidence="2">
    <location>
        <begin position="177"/>
        <end position="306"/>
    </location>
</feature>
<proteinExistence type="predicted"/>
<evidence type="ECO:0000259" key="1">
    <source>
        <dbReference type="Pfam" id="PF16269"/>
    </source>
</evidence>
<accession>A0ABR7CNW3</accession>
<dbReference type="InterPro" id="IPR058865">
    <property type="entry name" value="GDPGP1_C"/>
</dbReference>